<proteinExistence type="predicted"/>
<name>A0A9P6E7T6_9AGAR</name>
<evidence type="ECO:0008006" key="3">
    <source>
        <dbReference type="Google" id="ProtNLM"/>
    </source>
</evidence>
<dbReference type="InterPro" id="IPR032675">
    <property type="entry name" value="LRR_dom_sf"/>
</dbReference>
<sequence>MADFSLIDVSAISLRRNQPEWSAKALAIYSFKFPFEIISEILLHACQVERKGDRPIFSKTPLFLCQVCKAWKRYIITTPAFWTTIIVVLRKSDLRSVNVSSGLSRWLRRSSNQPLDIFLDGVGAFQSGTARSLEPLKLIASARARWRTMEFHCISSRVCELLAGMVDKDFTENPGNPPLCKYPNLISFASTARTSHTMSPFDLNDAKLLKTLMVNGCPPSFTGLLFHRVANITKISMRNIEGMPSGRVLSWYPNLKEGTFVNIQVHEAFQAFSDDKVTHENLQSLTIDGERWRDVVCLFHTLSAPQLETLALDIDITPNTNIMQDIHALILRSTCNLTHLHIPLVSTEEMALTKMLSLTPNLRKLHIRQLDCSNHSRGLSRMFFDSFYPLTSTTSTFLPNLQNLNYSGNLSVDSIDFLEPLVLRARMLPMGHHLPSSTRADEPTFPSVGPSAAPTRKLAFAKIKANKAAFSFKDQNGEDMSDFMFQVITLVEADRLWLMNENGRPWFPKNVH</sequence>
<evidence type="ECO:0000313" key="1">
    <source>
        <dbReference type="EMBL" id="KAF9524246.1"/>
    </source>
</evidence>
<keyword evidence="2" id="KW-1185">Reference proteome</keyword>
<protein>
    <recommendedName>
        <fullName evidence="3">F-box domain-containing protein</fullName>
    </recommendedName>
</protein>
<accession>A0A9P6E7T6</accession>
<dbReference type="OrthoDB" id="2269034at2759"/>
<dbReference type="Proteomes" id="UP000807306">
    <property type="component" value="Unassembled WGS sequence"/>
</dbReference>
<dbReference type="AlphaFoldDB" id="A0A9P6E7T6"/>
<organism evidence="1 2">
    <name type="scientific">Crepidotus variabilis</name>
    <dbReference type="NCBI Taxonomy" id="179855"/>
    <lineage>
        <taxon>Eukaryota</taxon>
        <taxon>Fungi</taxon>
        <taxon>Dikarya</taxon>
        <taxon>Basidiomycota</taxon>
        <taxon>Agaricomycotina</taxon>
        <taxon>Agaricomycetes</taxon>
        <taxon>Agaricomycetidae</taxon>
        <taxon>Agaricales</taxon>
        <taxon>Agaricineae</taxon>
        <taxon>Crepidotaceae</taxon>
        <taxon>Crepidotus</taxon>
    </lineage>
</organism>
<comment type="caution">
    <text evidence="1">The sequence shown here is derived from an EMBL/GenBank/DDBJ whole genome shotgun (WGS) entry which is preliminary data.</text>
</comment>
<dbReference type="Gene3D" id="3.80.10.10">
    <property type="entry name" value="Ribonuclease Inhibitor"/>
    <property type="match status" value="1"/>
</dbReference>
<reference evidence="1" key="1">
    <citation type="submission" date="2020-11" db="EMBL/GenBank/DDBJ databases">
        <authorList>
            <consortium name="DOE Joint Genome Institute"/>
            <person name="Ahrendt S."/>
            <person name="Riley R."/>
            <person name="Andreopoulos W."/>
            <person name="Labutti K."/>
            <person name="Pangilinan J."/>
            <person name="Ruiz-Duenas F.J."/>
            <person name="Barrasa J.M."/>
            <person name="Sanchez-Garcia M."/>
            <person name="Camarero S."/>
            <person name="Miyauchi S."/>
            <person name="Serrano A."/>
            <person name="Linde D."/>
            <person name="Babiker R."/>
            <person name="Drula E."/>
            <person name="Ayuso-Fernandez I."/>
            <person name="Pacheco R."/>
            <person name="Padilla G."/>
            <person name="Ferreira P."/>
            <person name="Barriuso J."/>
            <person name="Kellner H."/>
            <person name="Castanera R."/>
            <person name="Alfaro M."/>
            <person name="Ramirez L."/>
            <person name="Pisabarro A.G."/>
            <person name="Kuo A."/>
            <person name="Tritt A."/>
            <person name="Lipzen A."/>
            <person name="He G."/>
            <person name="Yan M."/>
            <person name="Ng V."/>
            <person name="Cullen D."/>
            <person name="Martin F."/>
            <person name="Rosso M.-N."/>
            <person name="Henrissat B."/>
            <person name="Hibbett D."/>
            <person name="Martinez A.T."/>
            <person name="Grigoriev I.V."/>
        </authorList>
    </citation>
    <scope>NUCLEOTIDE SEQUENCE</scope>
    <source>
        <strain evidence="1">CBS 506.95</strain>
    </source>
</reference>
<dbReference type="EMBL" id="MU157902">
    <property type="protein sequence ID" value="KAF9524246.1"/>
    <property type="molecule type" value="Genomic_DNA"/>
</dbReference>
<evidence type="ECO:0000313" key="2">
    <source>
        <dbReference type="Proteomes" id="UP000807306"/>
    </source>
</evidence>
<dbReference type="SUPFAM" id="SSF52047">
    <property type="entry name" value="RNI-like"/>
    <property type="match status" value="1"/>
</dbReference>
<gene>
    <name evidence="1" type="ORF">CPB83DRAFT_861686</name>
</gene>